<organism evidence="1 2">
    <name type="scientific">Candidatus Nitrotoga arctica</name>
    <dbReference type="NCBI Taxonomy" id="453162"/>
    <lineage>
        <taxon>Bacteria</taxon>
        <taxon>Pseudomonadati</taxon>
        <taxon>Pseudomonadota</taxon>
        <taxon>Betaproteobacteria</taxon>
        <taxon>Nitrosomonadales</taxon>
        <taxon>Gallionellaceae</taxon>
        <taxon>Candidatus Nitrotoga</taxon>
    </lineage>
</organism>
<proteinExistence type="predicted"/>
<evidence type="ECO:0000313" key="1">
    <source>
        <dbReference type="EMBL" id="CAG9932271.1"/>
    </source>
</evidence>
<evidence type="ECO:0000313" key="2">
    <source>
        <dbReference type="Proteomes" id="UP000839052"/>
    </source>
</evidence>
<name>A0ABM8YXM0_9PROT</name>
<dbReference type="Proteomes" id="UP000839052">
    <property type="component" value="Chromosome"/>
</dbReference>
<keyword evidence="2" id="KW-1185">Reference proteome</keyword>
<reference evidence="1 2" key="1">
    <citation type="submission" date="2021-10" db="EMBL/GenBank/DDBJ databases">
        <authorList>
            <person name="Koch H."/>
        </authorList>
    </citation>
    <scope>NUCLEOTIDE SEQUENCE [LARGE SCALE GENOMIC DNA]</scope>
    <source>
        <strain evidence="1">6680</strain>
    </source>
</reference>
<accession>A0ABM8YXM0</accession>
<sequence length="63" mass="7556">MVWHNRGWTDSVKRRVIPPELRNTFTYHQAREMSKHVQLTERTGMAVNLRAAQPVAMQFERQY</sequence>
<gene>
    <name evidence="1" type="ORF">NTG6680_1018</name>
</gene>
<dbReference type="EMBL" id="OU912926">
    <property type="protein sequence ID" value="CAG9932271.1"/>
    <property type="molecule type" value="Genomic_DNA"/>
</dbReference>
<protein>
    <submittedName>
        <fullName evidence="1">Uncharacterized protein</fullName>
    </submittedName>
</protein>